<keyword evidence="3" id="KW-1185">Reference proteome</keyword>
<evidence type="ECO:0000313" key="3">
    <source>
        <dbReference type="Proteomes" id="UP000255326"/>
    </source>
</evidence>
<dbReference type="AlphaFoldDB" id="A0A370GPX2"/>
<feature type="transmembrane region" description="Helical" evidence="1">
    <location>
        <begin position="67"/>
        <end position="87"/>
    </location>
</feature>
<keyword evidence="1" id="KW-1133">Transmembrane helix</keyword>
<accession>A0A370GPX2</accession>
<keyword evidence="1" id="KW-0472">Membrane</keyword>
<dbReference type="EMBL" id="QQAY01000002">
    <property type="protein sequence ID" value="RDI45765.1"/>
    <property type="molecule type" value="Genomic_DNA"/>
</dbReference>
<reference evidence="2 3" key="1">
    <citation type="submission" date="2018-07" db="EMBL/GenBank/DDBJ databases">
        <title>Genomic Encyclopedia of Type Strains, Phase IV (KMG-IV): sequencing the most valuable type-strain genomes for metagenomic binning, comparative biology and taxonomic classification.</title>
        <authorList>
            <person name="Goeker M."/>
        </authorList>
    </citation>
    <scope>NUCLEOTIDE SEQUENCE [LARGE SCALE GENOMIC DNA]</scope>
    <source>
        <strain evidence="2 3">DSM 25281</strain>
    </source>
</reference>
<proteinExistence type="predicted"/>
<dbReference type="Proteomes" id="UP000255326">
    <property type="component" value="Unassembled WGS sequence"/>
</dbReference>
<protein>
    <submittedName>
        <fullName evidence="2">Uncharacterized protein</fullName>
    </submittedName>
</protein>
<dbReference type="RefSeq" id="WP_114744580.1">
    <property type="nucleotide sequence ID" value="NZ_QQAY01000002.1"/>
</dbReference>
<feature type="transmembrane region" description="Helical" evidence="1">
    <location>
        <begin position="36"/>
        <end position="55"/>
    </location>
</feature>
<evidence type="ECO:0000313" key="2">
    <source>
        <dbReference type="EMBL" id="RDI45765.1"/>
    </source>
</evidence>
<keyword evidence="1" id="KW-0812">Transmembrane</keyword>
<feature type="transmembrane region" description="Helical" evidence="1">
    <location>
        <begin position="12"/>
        <end position="30"/>
    </location>
</feature>
<sequence length="95" mass="10735">MFYGMKFGLKSFLLAIVGIILEFFAQAVGFGSFLTGLFTIAGALAILFSLVYCIVSFIRRERGRWKYSGLILILAVAVAITFFPFFIDMYHFNKP</sequence>
<organism evidence="2 3">
    <name type="scientific">Falsibacillus pallidus</name>
    <dbReference type="NCBI Taxonomy" id="493781"/>
    <lineage>
        <taxon>Bacteria</taxon>
        <taxon>Bacillati</taxon>
        <taxon>Bacillota</taxon>
        <taxon>Bacilli</taxon>
        <taxon>Bacillales</taxon>
        <taxon>Bacillaceae</taxon>
        <taxon>Falsibacillus</taxon>
    </lineage>
</organism>
<name>A0A370GPX2_9BACI</name>
<comment type="caution">
    <text evidence="2">The sequence shown here is derived from an EMBL/GenBank/DDBJ whole genome shotgun (WGS) entry which is preliminary data.</text>
</comment>
<gene>
    <name evidence="2" type="ORF">DFR59_102399</name>
</gene>
<evidence type="ECO:0000256" key="1">
    <source>
        <dbReference type="SAM" id="Phobius"/>
    </source>
</evidence>